<name>A0A841KXL8_9FIRM</name>
<protein>
    <submittedName>
        <fullName evidence="2">Uncharacterized protein</fullName>
    </submittedName>
</protein>
<keyword evidence="1" id="KW-1133">Transmembrane helix</keyword>
<keyword evidence="1" id="KW-0472">Membrane</keyword>
<evidence type="ECO:0000313" key="3">
    <source>
        <dbReference type="Proteomes" id="UP000579281"/>
    </source>
</evidence>
<keyword evidence="3" id="KW-1185">Reference proteome</keyword>
<organism evidence="2 3">
    <name type="scientific">Anaerosolibacter carboniphilus</name>
    <dbReference type="NCBI Taxonomy" id="1417629"/>
    <lineage>
        <taxon>Bacteria</taxon>
        <taxon>Bacillati</taxon>
        <taxon>Bacillota</taxon>
        <taxon>Clostridia</taxon>
        <taxon>Peptostreptococcales</taxon>
        <taxon>Thermotaleaceae</taxon>
        <taxon>Anaerosolibacter</taxon>
    </lineage>
</organism>
<dbReference type="Proteomes" id="UP000579281">
    <property type="component" value="Unassembled WGS sequence"/>
</dbReference>
<dbReference type="EMBL" id="JACHEN010000037">
    <property type="protein sequence ID" value="MBB6218384.1"/>
    <property type="molecule type" value="Genomic_DNA"/>
</dbReference>
<gene>
    <name evidence="2" type="ORF">HNQ80_004548</name>
</gene>
<comment type="caution">
    <text evidence="2">The sequence shown here is derived from an EMBL/GenBank/DDBJ whole genome shotgun (WGS) entry which is preliminary data.</text>
</comment>
<proteinExistence type="predicted"/>
<evidence type="ECO:0000313" key="2">
    <source>
        <dbReference type="EMBL" id="MBB6218384.1"/>
    </source>
</evidence>
<feature type="transmembrane region" description="Helical" evidence="1">
    <location>
        <begin position="62"/>
        <end position="85"/>
    </location>
</feature>
<evidence type="ECO:0000256" key="1">
    <source>
        <dbReference type="SAM" id="Phobius"/>
    </source>
</evidence>
<accession>A0A841KXL8</accession>
<dbReference type="AlphaFoldDB" id="A0A841KXL8"/>
<feature type="transmembrane region" description="Helical" evidence="1">
    <location>
        <begin position="20"/>
        <end position="42"/>
    </location>
</feature>
<reference evidence="2 3" key="1">
    <citation type="submission" date="2020-08" db="EMBL/GenBank/DDBJ databases">
        <title>Genomic Encyclopedia of Type Strains, Phase IV (KMG-IV): sequencing the most valuable type-strain genomes for metagenomic binning, comparative biology and taxonomic classification.</title>
        <authorList>
            <person name="Goeker M."/>
        </authorList>
    </citation>
    <scope>NUCLEOTIDE SEQUENCE [LARGE SCALE GENOMIC DNA]</scope>
    <source>
        <strain evidence="2 3">DSM 103526</strain>
    </source>
</reference>
<sequence>MSCLVATQYMPANLKKRCRLVADTLMAIIPIMILLLFTYVFGGSLAGSIQTGGAAKVNYVNYQLPGILLMAIEIYGARYSTLAVIA</sequence>
<keyword evidence="1" id="KW-0812">Transmembrane</keyword>